<gene>
    <name evidence="1" type="ORF">SAMN06295937_101674</name>
</gene>
<name>A0A1T5DUT1_9SPHN</name>
<evidence type="ECO:0000313" key="1">
    <source>
        <dbReference type="EMBL" id="SKB75399.1"/>
    </source>
</evidence>
<evidence type="ECO:0000313" key="2">
    <source>
        <dbReference type="Proteomes" id="UP000190044"/>
    </source>
</evidence>
<dbReference type="EMBL" id="FUYP01000016">
    <property type="protein sequence ID" value="SKB75399.1"/>
    <property type="molecule type" value="Genomic_DNA"/>
</dbReference>
<protein>
    <submittedName>
        <fullName evidence="1">Uncharacterized protein</fullName>
    </submittedName>
</protein>
<reference evidence="2" key="1">
    <citation type="submission" date="2017-02" db="EMBL/GenBank/DDBJ databases">
        <authorList>
            <person name="Varghese N."/>
            <person name="Submissions S."/>
        </authorList>
    </citation>
    <scope>NUCLEOTIDE SEQUENCE [LARGE SCALE GENOMIC DNA]</scope>
    <source>
        <strain evidence="2">R11H</strain>
    </source>
</reference>
<keyword evidence="2" id="KW-1185">Reference proteome</keyword>
<dbReference type="RefSeq" id="WP_281250937.1">
    <property type="nucleotide sequence ID" value="NZ_FUYP01000016.1"/>
</dbReference>
<proteinExistence type="predicted"/>
<accession>A0A1T5DUT1</accession>
<sequence length="40" mass="4250">MDREINELIELGSVSADTAGLVRFGAEIGGKEKDLGLTED</sequence>
<dbReference type="Proteomes" id="UP000190044">
    <property type="component" value="Unassembled WGS sequence"/>
</dbReference>
<dbReference type="AlphaFoldDB" id="A0A1T5DUT1"/>
<organism evidence="1 2">
    <name type="scientific">Sphingopyxis flava</name>
    <dbReference type="NCBI Taxonomy" id="1507287"/>
    <lineage>
        <taxon>Bacteria</taxon>
        <taxon>Pseudomonadati</taxon>
        <taxon>Pseudomonadota</taxon>
        <taxon>Alphaproteobacteria</taxon>
        <taxon>Sphingomonadales</taxon>
        <taxon>Sphingomonadaceae</taxon>
        <taxon>Sphingopyxis</taxon>
    </lineage>
</organism>